<evidence type="ECO:0000256" key="1">
    <source>
        <dbReference type="ARBA" id="ARBA00004141"/>
    </source>
</evidence>
<dbReference type="InterPro" id="IPR005828">
    <property type="entry name" value="MFS_sugar_transport-like"/>
</dbReference>
<feature type="transmembrane region" description="Helical" evidence="10">
    <location>
        <begin position="67"/>
        <end position="90"/>
    </location>
</feature>
<evidence type="ECO:0000313" key="13">
    <source>
        <dbReference type="Proteomes" id="UP001338582"/>
    </source>
</evidence>
<sequence length="571" mass="64046">MTDFKDAPLISTKDDTNSNMSLEPEMQDYLAKFLDISNNAKDSDKKDKHMSLSEGLKTFPKAAMWSIILSSAIIMEGYDTALLNAFYAFPDFVKKFGTYYPEKDKYEIPAKWQTALSMAVNIGEIIGLFLAGIISDRIGYRKTLIGSLVMVVGLIFVVFFAPNIATLLVGELLLGLPWGAFQTLTVSYASEVCPTVLRLYLTTYVNACWVIGQLIASSILKGFVNSDMEHAYRIPFALQWVWPVPIAIGIYLAPESPWWLVKVGKLKEAKHSIMRLLSENEHLPNKELMANAMVDKIHMTIREEEAEQAGISYFDAFKKTNWRRTRVTCVTWLVQNVTGSAFMGYSTYFYKQAGLSTSMSFTFSVIQYALGLIGTVMSWFLSQKLGRFDIFFGGLCIQTVILLVVGGLGFANSTGVSWAIGTLLLVFTFIYDLSIGPITYCLVTEIPSAKMRTKTIVLSRNLYNISGICIAIVMPYMLNPTAWNWKAKTGLFWAGISLVCIVWCWFELPETKGRTFAELDVLFEQGVKARKFKTTEAEVFDVGHMMEKLGENGIRQVVEDQKAEGHHIESA</sequence>
<evidence type="ECO:0000256" key="9">
    <source>
        <dbReference type="RuleBase" id="RU003346"/>
    </source>
</evidence>
<feature type="transmembrane region" description="Helical" evidence="10">
    <location>
        <begin position="327"/>
        <end position="349"/>
    </location>
</feature>
<keyword evidence="5 10" id="KW-0812">Transmembrane</keyword>
<evidence type="ECO:0000259" key="11">
    <source>
        <dbReference type="PROSITE" id="PS50850"/>
    </source>
</evidence>
<dbReference type="RefSeq" id="XP_062878971.1">
    <property type="nucleotide sequence ID" value="XM_063022901.1"/>
</dbReference>
<keyword evidence="7 10" id="KW-0472">Membrane</keyword>
<dbReference type="AlphaFoldDB" id="A0AAX4HDG3"/>
<evidence type="ECO:0000256" key="2">
    <source>
        <dbReference type="ARBA" id="ARBA00010992"/>
    </source>
</evidence>
<feature type="domain" description="Major facilitator superfamily (MFS) profile" evidence="11">
    <location>
        <begin position="65"/>
        <end position="512"/>
    </location>
</feature>
<keyword evidence="3 9" id="KW-0813">Transport</keyword>
<dbReference type="InterPro" id="IPR005829">
    <property type="entry name" value="Sugar_transporter_CS"/>
</dbReference>
<dbReference type="PROSITE" id="PS00217">
    <property type="entry name" value="SUGAR_TRANSPORT_2"/>
    <property type="match status" value="1"/>
</dbReference>
<dbReference type="GO" id="GO:0000023">
    <property type="term" value="P:maltose metabolic process"/>
    <property type="evidence" value="ECO:0007669"/>
    <property type="project" value="UniProtKB-KW"/>
</dbReference>
<evidence type="ECO:0000256" key="7">
    <source>
        <dbReference type="ARBA" id="ARBA00023136"/>
    </source>
</evidence>
<dbReference type="Gene3D" id="1.20.1250.20">
    <property type="entry name" value="MFS general substrate transporter like domains"/>
    <property type="match status" value="1"/>
</dbReference>
<feature type="transmembrane region" description="Helical" evidence="10">
    <location>
        <begin position="201"/>
        <end position="220"/>
    </location>
</feature>
<dbReference type="PROSITE" id="PS50850">
    <property type="entry name" value="MFS"/>
    <property type="match status" value="1"/>
</dbReference>
<dbReference type="PANTHER" id="PTHR48022:SF5">
    <property type="entry name" value="ALPHA-GLUCOSIDES PERMEASE MPH2-RELATED"/>
    <property type="match status" value="1"/>
</dbReference>
<organism evidence="12 13">
    <name type="scientific">Australozyma saopauloensis</name>
    <dbReference type="NCBI Taxonomy" id="291208"/>
    <lineage>
        <taxon>Eukaryota</taxon>
        <taxon>Fungi</taxon>
        <taxon>Dikarya</taxon>
        <taxon>Ascomycota</taxon>
        <taxon>Saccharomycotina</taxon>
        <taxon>Pichiomycetes</taxon>
        <taxon>Metschnikowiaceae</taxon>
        <taxon>Australozyma</taxon>
    </lineage>
</organism>
<dbReference type="InterPro" id="IPR020846">
    <property type="entry name" value="MFS_dom"/>
</dbReference>
<feature type="transmembrane region" description="Helical" evidence="10">
    <location>
        <begin position="110"/>
        <end position="131"/>
    </location>
</feature>
<evidence type="ECO:0000256" key="6">
    <source>
        <dbReference type="ARBA" id="ARBA00022989"/>
    </source>
</evidence>
<keyword evidence="13" id="KW-1185">Reference proteome</keyword>
<dbReference type="SUPFAM" id="SSF103473">
    <property type="entry name" value="MFS general substrate transporter"/>
    <property type="match status" value="1"/>
</dbReference>
<protein>
    <recommendedName>
        <fullName evidence="11">Major facilitator superfamily (MFS) profile domain-containing protein</fullName>
    </recommendedName>
</protein>
<feature type="transmembrane region" description="Helical" evidence="10">
    <location>
        <begin position="461"/>
        <end position="478"/>
    </location>
</feature>
<dbReference type="InterPro" id="IPR050360">
    <property type="entry name" value="MFS_Sugar_Transporters"/>
</dbReference>
<dbReference type="Pfam" id="PF00083">
    <property type="entry name" value="Sugar_tr"/>
    <property type="match status" value="1"/>
</dbReference>
<dbReference type="GO" id="GO:0016020">
    <property type="term" value="C:membrane"/>
    <property type="evidence" value="ECO:0007669"/>
    <property type="project" value="UniProtKB-SubCell"/>
</dbReference>
<dbReference type="PANTHER" id="PTHR48022">
    <property type="entry name" value="PLASTIDIC GLUCOSE TRANSPORTER 4"/>
    <property type="match status" value="1"/>
</dbReference>
<dbReference type="NCBIfam" id="TIGR00879">
    <property type="entry name" value="SP"/>
    <property type="match status" value="1"/>
</dbReference>
<dbReference type="InterPro" id="IPR036259">
    <property type="entry name" value="MFS_trans_sf"/>
</dbReference>
<dbReference type="InterPro" id="IPR003663">
    <property type="entry name" value="Sugar/inositol_transpt"/>
</dbReference>
<evidence type="ECO:0000256" key="8">
    <source>
        <dbReference type="ARBA" id="ARBA00026248"/>
    </source>
</evidence>
<dbReference type="GeneID" id="88175011"/>
<feature type="transmembrane region" description="Helical" evidence="10">
    <location>
        <begin position="143"/>
        <end position="161"/>
    </location>
</feature>
<feature type="transmembrane region" description="Helical" evidence="10">
    <location>
        <begin position="416"/>
        <end position="440"/>
    </location>
</feature>
<dbReference type="EMBL" id="CP138898">
    <property type="protein sequence ID" value="WPK26590.1"/>
    <property type="molecule type" value="Genomic_DNA"/>
</dbReference>
<reference evidence="12 13" key="1">
    <citation type="submission" date="2023-10" db="EMBL/GenBank/DDBJ databases">
        <title>Draft Genome Sequence of Candida saopaulonensis from a very Premature Infant with Sepsis.</title>
        <authorList>
            <person name="Ning Y."/>
            <person name="Dai R."/>
            <person name="Xiao M."/>
            <person name="Xu Y."/>
            <person name="Yan Q."/>
            <person name="Zhang L."/>
        </authorList>
    </citation>
    <scope>NUCLEOTIDE SEQUENCE [LARGE SCALE GENOMIC DNA]</scope>
    <source>
        <strain evidence="12 13">19XY460</strain>
    </source>
</reference>
<comment type="similarity">
    <text evidence="2 9">Belongs to the major facilitator superfamily. Sugar transporter (TC 2.A.1.1) family.</text>
</comment>
<name>A0AAX4HDG3_9ASCO</name>
<dbReference type="KEGG" id="asau:88175011"/>
<evidence type="ECO:0000256" key="10">
    <source>
        <dbReference type="SAM" id="Phobius"/>
    </source>
</evidence>
<keyword evidence="8" id="KW-0462">Maltose metabolism</keyword>
<gene>
    <name evidence="12" type="ORF">PUMCH_003948</name>
</gene>
<evidence type="ECO:0000256" key="3">
    <source>
        <dbReference type="ARBA" id="ARBA00022448"/>
    </source>
</evidence>
<evidence type="ECO:0000256" key="5">
    <source>
        <dbReference type="ARBA" id="ARBA00022692"/>
    </source>
</evidence>
<feature type="transmembrane region" description="Helical" evidence="10">
    <location>
        <begin position="388"/>
        <end position="410"/>
    </location>
</feature>
<keyword evidence="4" id="KW-0762">Sugar transport</keyword>
<accession>A0AAX4HDG3</accession>
<dbReference type="GO" id="GO:0005351">
    <property type="term" value="F:carbohydrate:proton symporter activity"/>
    <property type="evidence" value="ECO:0007669"/>
    <property type="project" value="TreeGrafter"/>
</dbReference>
<evidence type="ECO:0000313" key="12">
    <source>
        <dbReference type="EMBL" id="WPK26590.1"/>
    </source>
</evidence>
<proteinExistence type="inferred from homology"/>
<feature type="transmembrane region" description="Helical" evidence="10">
    <location>
        <begin position="490"/>
        <end position="506"/>
    </location>
</feature>
<keyword evidence="6 10" id="KW-1133">Transmembrane helix</keyword>
<feature type="transmembrane region" description="Helical" evidence="10">
    <location>
        <begin position="361"/>
        <end position="381"/>
    </location>
</feature>
<evidence type="ECO:0000256" key="4">
    <source>
        <dbReference type="ARBA" id="ARBA00022597"/>
    </source>
</evidence>
<dbReference type="Proteomes" id="UP001338582">
    <property type="component" value="Chromosome 5"/>
</dbReference>
<dbReference type="FunFam" id="1.20.1250.20:FF:000254">
    <property type="entry name" value="MAL31p Maltose permease"/>
    <property type="match status" value="1"/>
</dbReference>
<comment type="subcellular location">
    <subcellularLocation>
        <location evidence="1">Membrane</location>
        <topology evidence="1">Multi-pass membrane protein</topology>
    </subcellularLocation>
</comment>